<evidence type="ECO:0000313" key="2">
    <source>
        <dbReference type="Proteomes" id="UP000463224"/>
    </source>
</evidence>
<reference evidence="1 2" key="1">
    <citation type="submission" date="2019-12" db="EMBL/GenBank/DDBJ databases">
        <title>Nitratireductor arenosus sp. nov., Isolated from sea sand, Jeju island, South Korea.</title>
        <authorList>
            <person name="Kim W."/>
        </authorList>
    </citation>
    <scope>NUCLEOTIDE SEQUENCE [LARGE SCALE GENOMIC DNA]</scope>
    <source>
        <strain evidence="1 2">CAU 1489</strain>
    </source>
</reference>
<organism evidence="1 2">
    <name type="scientific">Nitratireductor arenosus</name>
    <dbReference type="NCBI Taxonomy" id="2682096"/>
    <lineage>
        <taxon>Bacteria</taxon>
        <taxon>Pseudomonadati</taxon>
        <taxon>Pseudomonadota</taxon>
        <taxon>Alphaproteobacteria</taxon>
        <taxon>Hyphomicrobiales</taxon>
        <taxon>Phyllobacteriaceae</taxon>
        <taxon>Nitratireductor</taxon>
    </lineage>
</organism>
<dbReference type="AlphaFoldDB" id="A0A844QDD5"/>
<gene>
    <name evidence="1" type="ORF">GN330_12200</name>
</gene>
<keyword evidence="2" id="KW-1185">Reference proteome</keyword>
<dbReference type="EMBL" id="WPHG01000003">
    <property type="protein sequence ID" value="MVA98006.1"/>
    <property type="molecule type" value="Genomic_DNA"/>
</dbReference>
<name>A0A844QDD5_9HYPH</name>
<evidence type="ECO:0000313" key="1">
    <source>
        <dbReference type="EMBL" id="MVA98006.1"/>
    </source>
</evidence>
<sequence length="83" mass="9494">MQSFEDREDVEEWLAPLGWDAFWREVAPFGLELPERADCDADIAAGSVDEASALSVLKGMVRLELVQRYGLRPRDVMPWYALH</sequence>
<protein>
    <submittedName>
        <fullName evidence="1">Uncharacterized protein</fullName>
    </submittedName>
</protein>
<accession>A0A844QDD5</accession>
<dbReference type="Proteomes" id="UP000463224">
    <property type="component" value="Unassembled WGS sequence"/>
</dbReference>
<proteinExistence type="predicted"/>
<comment type="caution">
    <text evidence="1">The sequence shown here is derived from an EMBL/GenBank/DDBJ whole genome shotgun (WGS) entry which is preliminary data.</text>
</comment>
<dbReference type="RefSeq" id="WP_156712995.1">
    <property type="nucleotide sequence ID" value="NZ_WPHG01000003.1"/>
</dbReference>